<feature type="signal peptide" evidence="1">
    <location>
        <begin position="1"/>
        <end position="21"/>
    </location>
</feature>
<dbReference type="EMBL" id="JAEAOA010001920">
    <property type="protein sequence ID" value="KAK3590916.1"/>
    <property type="molecule type" value="Genomic_DNA"/>
</dbReference>
<reference evidence="2" key="3">
    <citation type="submission" date="2023-05" db="EMBL/GenBank/DDBJ databases">
        <authorList>
            <person name="Smith C.H."/>
        </authorList>
    </citation>
    <scope>NUCLEOTIDE SEQUENCE</scope>
    <source>
        <strain evidence="2">CHS0354</strain>
        <tissue evidence="2">Mantle</tissue>
    </source>
</reference>
<name>A0AAE0SFC8_9BIVA</name>
<dbReference type="SUPFAM" id="SSF50969">
    <property type="entry name" value="YVTN repeat-like/Quinoprotein amine dehydrogenase"/>
    <property type="match status" value="1"/>
</dbReference>
<comment type="caution">
    <text evidence="2">The sequence shown here is derived from an EMBL/GenBank/DDBJ whole genome shotgun (WGS) entry which is preliminary data.</text>
</comment>
<proteinExistence type="predicted"/>
<accession>A0AAE0SFC8</accession>
<reference evidence="2" key="1">
    <citation type="journal article" date="2021" name="Genome Biol. Evol.">
        <title>A High-Quality Reference Genome for a Parasitic Bivalve with Doubly Uniparental Inheritance (Bivalvia: Unionida).</title>
        <authorList>
            <person name="Smith C.H."/>
        </authorList>
    </citation>
    <scope>NUCLEOTIDE SEQUENCE</scope>
    <source>
        <strain evidence="2">CHS0354</strain>
    </source>
</reference>
<dbReference type="InterPro" id="IPR011044">
    <property type="entry name" value="Quino_amine_DH_bsu"/>
</dbReference>
<evidence type="ECO:0000256" key="1">
    <source>
        <dbReference type="SAM" id="SignalP"/>
    </source>
</evidence>
<protein>
    <submittedName>
        <fullName evidence="2">Uncharacterized protein</fullName>
    </submittedName>
</protein>
<keyword evidence="3" id="KW-1185">Reference proteome</keyword>
<dbReference type="AlphaFoldDB" id="A0AAE0SFC8"/>
<dbReference type="Proteomes" id="UP001195483">
    <property type="component" value="Unassembled WGS sequence"/>
</dbReference>
<reference evidence="2" key="2">
    <citation type="journal article" date="2021" name="Genome Biol. Evol.">
        <title>Developing a high-quality reference genome for a parasitic bivalve with doubly uniparental inheritance (Bivalvia: Unionida).</title>
        <authorList>
            <person name="Smith C.H."/>
        </authorList>
    </citation>
    <scope>NUCLEOTIDE SEQUENCE</scope>
    <source>
        <strain evidence="2">CHS0354</strain>
        <tissue evidence="2">Mantle</tissue>
    </source>
</reference>
<gene>
    <name evidence="2" type="ORF">CHS0354_032634</name>
</gene>
<sequence>MSVTSLSDCTILWNLITSILSVSTSEHKGGKTPRAADDTMERGGNIQENSTFRVLKDYLHITDIVVVGDKLVMTDTGSKKVRVYRSHDGMLLSSTDELESYPWRVCCVNDTDLCVVMSDGTITLMSVSNSGLISRGTTFQLVSLQKLLDRARIV</sequence>
<feature type="chain" id="PRO_5042055518" evidence="1">
    <location>
        <begin position="22"/>
        <end position="154"/>
    </location>
</feature>
<keyword evidence="1" id="KW-0732">Signal</keyword>
<evidence type="ECO:0000313" key="3">
    <source>
        <dbReference type="Proteomes" id="UP001195483"/>
    </source>
</evidence>
<organism evidence="2 3">
    <name type="scientific">Potamilus streckersoni</name>
    <dbReference type="NCBI Taxonomy" id="2493646"/>
    <lineage>
        <taxon>Eukaryota</taxon>
        <taxon>Metazoa</taxon>
        <taxon>Spiralia</taxon>
        <taxon>Lophotrochozoa</taxon>
        <taxon>Mollusca</taxon>
        <taxon>Bivalvia</taxon>
        <taxon>Autobranchia</taxon>
        <taxon>Heteroconchia</taxon>
        <taxon>Palaeoheterodonta</taxon>
        <taxon>Unionida</taxon>
        <taxon>Unionoidea</taxon>
        <taxon>Unionidae</taxon>
        <taxon>Ambleminae</taxon>
        <taxon>Lampsilini</taxon>
        <taxon>Potamilus</taxon>
    </lineage>
</organism>
<evidence type="ECO:0000313" key="2">
    <source>
        <dbReference type="EMBL" id="KAK3590916.1"/>
    </source>
</evidence>